<dbReference type="InterPro" id="IPR038646">
    <property type="entry name" value="Atu4866-like_sf"/>
</dbReference>
<dbReference type="RefSeq" id="WP_017263336.1">
    <property type="nucleotide sequence ID" value="NZ_CP021827.1"/>
</dbReference>
<dbReference type="Gene3D" id="2.40.128.290">
    <property type="entry name" value="Uncharacterised protein Atu4866, PF11512"/>
    <property type="match status" value="1"/>
</dbReference>
<proteinExistence type="predicted"/>
<evidence type="ECO:0000313" key="2">
    <source>
        <dbReference type="EMBL" id="MQW02741.1"/>
    </source>
</evidence>
<dbReference type="InterPro" id="IPR020955">
    <property type="entry name" value="Uncharacterised_Atu4866"/>
</dbReference>
<feature type="region of interest" description="Disordered" evidence="1">
    <location>
        <begin position="1"/>
        <end position="22"/>
    </location>
</feature>
<dbReference type="EMBL" id="WISP01000027">
    <property type="protein sequence ID" value="MQW02741.1"/>
    <property type="molecule type" value="Genomic_DNA"/>
</dbReference>
<organism evidence="2">
    <name type="scientific">Rhizobium meliloti</name>
    <name type="common">Ensifer meliloti</name>
    <name type="synonym">Sinorhizobium meliloti</name>
    <dbReference type="NCBI Taxonomy" id="382"/>
    <lineage>
        <taxon>Bacteria</taxon>
        <taxon>Pseudomonadati</taxon>
        <taxon>Pseudomonadota</taxon>
        <taxon>Alphaproteobacteria</taxon>
        <taxon>Hyphomicrobiales</taxon>
        <taxon>Rhizobiaceae</taxon>
        <taxon>Sinorhizobium/Ensifer group</taxon>
        <taxon>Sinorhizobium</taxon>
    </lineage>
</organism>
<accession>A0A6A7ZLI9</accession>
<evidence type="ECO:0000256" key="1">
    <source>
        <dbReference type="SAM" id="MobiDB-lite"/>
    </source>
</evidence>
<sequence length="140" mass="15854">MTAGRGRNRNVCFGPAQPQHNPAITDHEEIAVQRTFATLMTAALLSQSVKAEEAEMQANHPYVGLWVTEDSYIRHELLPNGRYIEARGTRERAYEGRYQVMGTHIDYWDDTGFTADGDFIDGVLHHAGMIFYRGRRTGKP</sequence>
<gene>
    <name evidence="2" type="ORF">GHK45_02505</name>
</gene>
<name>A0A6A7ZLI9_RHIML</name>
<protein>
    <submittedName>
        <fullName evidence="2">Uncharacterized protein</fullName>
    </submittedName>
</protein>
<reference evidence="2" key="1">
    <citation type="journal article" date="2013" name="Genome Biol.">
        <title>Comparative genomics of the core and accessory genomes of 48 Sinorhizobium strains comprising five genospecies.</title>
        <authorList>
            <person name="Sugawara M."/>
            <person name="Epstein B."/>
            <person name="Badgley B.D."/>
            <person name="Unno T."/>
            <person name="Xu L."/>
            <person name="Reese J."/>
            <person name="Gyaneshwar P."/>
            <person name="Denny R."/>
            <person name="Mudge J."/>
            <person name="Bharti A.K."/>
            <person name="Farmer A.D."/>
            <person name="May G.D."/>
            <person name="Woodward J.E."/>
            <person name="Medigue C."/>
            <person name="Vallenet D."/>
            <person name="Lajus A."/>
            <person name="Rouy Z."/>
            <person name="Martinez-Vaz B."/>
            <person name="Tiffin P."/>
            <person name="Young N.D."/>
            <person name="Sadowsky M.J."/>
        </authorList>
    </citation>
    <scope>NUCLEOTIDE SEQUENCE</scope>
    <source>
        <strain evidence="2">M30</strain>
    </source>
</reference>
<dbReference type="Pfam" id="PF11512">
    <property type="entry name" value="Atu4866"/>
    <property type="match status" value="1"/>
</dbReference>
<dbReference type="AlphaFoldDB" id="A0A6A7ZLI9"/>
<comment type="caution">
    <text evidence="2">The sequence shown here is derived from an EMBL/GenBank/DDBJ whole genome shotgun (WGS) entry which is preliminary data.</text>
</comment>